<dbReference type="Gene3D" id="3.10.10.10">
    <property type="entry name" value="HIV Type 1 Reverse Transcriptase, subunit A, domain 1"/>
    <property type="match status" value="1"/>
</dbReference>
<dbReference type="Gramene" id="Jr05_06030_p1">
    <property type="protein sequence ID" value="cds.Jr05_06030_p1"/>
    <property type="gene ID" value="Jr05_06030"/>
</dbReference>
<dbReference type="InterPro" id="IPR043502">
    <property type="entry name" value="DNA/RNA_pol_sf"/>
</dbReference>
<dbReference type="PANTHER" id="PTHR35046">
    <property type="entry name" value="ZINC KNUCKLE (CCHC-TYPE) FAMILY PROTEIN"/>
    <property type="match status" value="1"/>
</dbReference>
<dbReference type="Proteomes" id="UP000235220">
    <property type="component" value="Chromosome 5"/>
</dbReference>
<keyword evidence="1" id="KW-1185">Reference proteome</keyword>
<accession>A0A2I4FZJ6</accession>
<dbReference type="PANTHER" id="PTHR35046:SF19">
    <property type="entry name" value="OS08G0315200 PROTEIN"/>
    <property type="match status" value="1"/>
</dbReference>
<reference evidence="2" key="1">
    <citation type="submission" date="2025-08" db="UniProtKB">
        <authorList>
            <consortium name="RefSeq"/>
        </authorList>
    </citation>
    <scope>IDENTIFICATION</scope>
    <source>
        <tissue evidence="2">Leaves</tissue>
    </source>
</reference>
<protein>
    <submittedName>
        <fullName evidence="2">Uncharacterized protein LOC109003401</fullName>
    </submittedName>
</protein>
<dbReference type="RefSeq" id="XP_018837061.2">
    <property type="nucleotide sequence ID" value="XM_018981516.2"/>
</dbReference>
<dbReference type="OrthoDB" id="1934635at2759"/>
<gene>
    <name evidence="2" type="primary">LOC109003401</name>
</gene>
<evidence type="ECO:0000313" key="1">
    <source>
        <dbReference type="Proteomes" id="UP000235220"/>
    </source>
</evidence>
<dbReference type="KEGG" id="jre:109003401"/>
<name>A0A2I4FZJ6_JUGRE</name>
<dbReference type="SUPFAM" id="SSF56672">
    <property type="entry name" value="DNA/RNA polymerases"/>
    <property type="match status" value="1"/>
</dbReference>
<proteinExistence type="predicted"/>
<sequence length="178" mass="20251">MRTCHLFLGHPWFSDRRVKFDGYKNSYSFVFGGRKVVLQPMKIHDFDYPYGEERILALRGFKQVSQDSGIIFALIAKSTGPPPMTKSLATKLTSLLEEFFDITPDELPRALSLMRDIQHAIDLVPSANLPNLPAYQMSPTEHKELQQEVQSLLDKWFICESLCPCAVLALLTLKKDCS</sequence>
<organism evidence="1 2">
    <name type="scientific">Juglans regia</name>
    <name type="common">English walnut</name>
    <dbReference type="NCBI Taxonomy" id="51240"/>
    <lineage>
        <taxon>Eukaryota</taxon>
        <taxon>Viridiplantae</taxon>
        <taxon>Streptophyta</taxon>
        <taxon>Embryophyta</taxon>
        <taxon>Tracheophyta</taxon>
        <taxon>Spermatophyta</taxon>
        <taxon>Magnoliopsida</taxon>
        <taxon>eudicotyledons</taxon>
        <taxon>Gunneridae</taxon>
        <taxon>Pentapetalae</taxon>
        <taxon>rosids</taxon>
        <taxon>fabids</taxon>
        <taxon>Fagales</taxon>
        <taxon>Juglandaceae</taxon>
        <taxon>Juglans</taxon>
    </lineage>
</organism>
<dbReference type="GeneID" id="109003401"/>
<evidence type="ECO:0000313" key="2">
    <source>
        <dbReference type="RefSeq" id="XP_018837061.2"/>
    </source>
</evidence>
<dbReference type="AlphaFoldDB" id="A0A2I4FZJ6"/>